<keyword evidence="2" id="KW-0808">Transferase</keyword>
<dbReference type="SUPFAM" id="SSF56752">
    <property type="entry name" value="D-aminoacid aminotransferase-like PLP-dependent enzymes"/>
    <property type="match status" value="1"/>
</dbReference>
<dbReference type="Pfam" id="PF01063">
    <property type="entry name" value="Aminotran_4"/>
    <property type="match status" value="1"/>
</dbReference>
<evidence type="ECO:0000313" key="2">
    <source>
        <dbReference type="EMBL" id="MFC4608190.1"/>
    </source>
</evidence>
<dbReference type="Gene3D" id="3.20.10.10">
    <property type="entry name" value="D-amino Acid Aminotransferase, subunit A, domain 2"/>
    <property type="match status" value="1"/>
</dbReference>
<keyword evidence="2" id="KW-0032">Aminotransferase</keyword>
<dbReference type="InterPro" id="IPR001544">
    <property type="entry name" value="Aminotrans_IV"/>
</dbReference>
<name>A0ABV9G231_9ACTN</name>
<dbReference type="RefSeq" id="WP_381193451.1">
    <property type="nucleotide sequence ID" value="NZ_JBHSFE010000008.1"/>
</dbReference>
<dbReference type="EMBL" id="JBHSFE010000008">
    <property type="protein sequence ID" value="MFC4608190.1"/>
    <property type="molecule type" value="Genomic_DNA"/>
</dbReference>
<keyword evidence="3" id="KW-1185">Reference proteome</keyword>
<dbReference type="InterPro" id="IPR043131">
    <property type="entry name" value="BCAT-like_N"/>
</dbReference>
<gene>
    <name evidence="2" type="ORF">ACFO9E_10205</name>
</gene>
<dbReference type="GO" id="GO:0008483">
    <property type="term" value="F:transaminase activity"/>
    <property type="evidence" value="ECO:0007669"/>
    <property type="project" value="UniProtKB-KW"/>
</dbReference>
<comment type="caution">
    <text evidence="2">The sequence shown here is derived from an EMBL/GenBank/DDBJ whole genome shotgun (WGS) entry which is preliminary data.</text>
</comment>
<dbReference type="NCBIfam" id="NF006734">
    <property type="entry name" value="PRK09266.1"/>
    <property type="match status" value="1"/>
</dbReference>
<protein>
    <submittedName>
        <fullName evidence="2">Aminotransferase class IV</fullName>
    </submittedName>
</protein>
<proteinExistence type="inferred from homology"/>
<sequence>MARVLKIEINGRPADVQDVHRVATWNYGHFTSMQVREGAVRGLDLHLQRLNRASQALFGEGATDDGDRIREFIRHALGEQRAASVRVTVVPQVGAPPLTDVMVSVSEPVSDAPQPALRVRTTTYERELPHLKHVATMGLTYHWLQAREAGFDDVLFVGRDGVLREGSVWNVAFWHEQQVVWPEAAVLPGITMQLLQTALTRIGVPWSSRRLTLDDLPTLRAAAATNSHCPSQPLAGIDETVFPGDGGALPDALNTAWAEVPWDLV</sequence>
<dbReference type="InterPro" id="IPR043132">
    <property type="entry name" value="BCAT-like_C"/>
</dbReference>
<dbReference type="InterPro" id="IPR036038">
    <property type="entry name" value="Aminotransferase-like"/>
</dbReference>
<dbReference type="Gene3D" id="3.30.470.10">
    <property type="match status" value="1"/>
</dbReference>
<evidence type="ECO:0000313" key="3">
    <source>
        <dbReference type="Proteomes" id="UP001595993"/>
    </source>
</evidence>
<organism evidence="2 3">
    <name type="scientific">Streptomyces maoxianensis</name>
    <dbReference type="NCBI Taxonomy" id="1459942"/>
    <lineage>
        <taxon>Bacteria</taxon>
        <taxon>Bacillati</taxon>
        <taxon>Actinomycetota</taxon>
        <taxon>Actinomycetes</taxon>
        <taxon>Kitasatosporales</taxon>
        <taxon>Streptomycetaceae</taxon>
        <taxon>Streptomyces</taxon>
    </lineage>
</organism>
<accession>A0ABV9G231</accession>
<evidence type="ECO:0000256" key="1">
    <source>
        <dbReference type="ARBA" id="ARBA00009320"/>
    </source>
</evidence>
<comment type="similarity">
    <text evidence="1">Belongs to the class-IV pyridoxal-phosphate-dependent aminotransferase family.</text>
</comment>
<dbReference type="Proteomes" id="UP001595993">
    <property type="component" value="Unassembled WGS sequence"/>
</dbReference>
<reference evidence="3" key="1">
    <citation type="journal article" date="2019" name="Int. J. Syst. Evol. Microbiol.">
        <title>The Global Catalogue of Microorganisms (GCM) 10K type strain sequencing project: providing services to taxonomists for standard genome sequencing and annotation.</title>
        <authorList>
            <consortium name="The Broad Institute Genomics Platform"/>
            <consortium name="The Broad Institute Genome Sequencing Center for Infectious Disease"/>
            <person name="Wu L."/>
            <person name="Ma J."/>
        </authorList>
    </citation>
    <scope>NUCLEOTIDE SEQUENCE [LARGE SCALE GENOMIC DNA]</scope>
    <source>
        <strain evidence="3">CGMCC 4.7139</strain>
    </source>
</reference>
<dbReference type="InterPro" id="IPR050571">
    <property type="entry name" value="Class-IV_PLP-Dep_Aminotrnsfr"/>
</dbReference>
<dbReference type="PANTHER" id="PTHR42743">
    <property type="entry name" value="AMINO-ACID AMINOTRANSFERASE"/>
    <property type="match status" value="1"/>
</dbReference>
<dbReference type="PANTHER" id="PTHR42743:SF2">
    <property type="entry name" value="AMINODEOXYCHORISMATE LYASE"/>
    <property type="match status" value="1"/>
</dbReference>